<keyword evidence="2" id="KW-1185">Reference proteome</keyword>
<gene>
    <name evidence="1" type="ORF">Cflav_PD2368</name>
</gene>
<feature type="non-terminal residue" evidence="1">
    <location>
        <position position="48"/>
    </location>
</feature>
<evidence type="ECO:0000313" key="2">
    <source>
        <dbReference type="Proteomes" id="UP000003688"/>
    </source>
</evidence>
<comment type="caution">
    <text evidence="1">The sequence shown here is derived from an EMBL/GenBank/DDBJ whole genome shotgun (WGS) entry which is preliminary data.</text>
</comment>
<dbReference type="EMBL" id="ABOX02000027">
    <property type="protein sequence ID" value="EEF59524.1"/>
    <property type="molecule type" value="Genomic_DNA"/>
</dbReference>
<name>B9XL30_PEDPL</name>
<protein>
    <submittedName>
        <fullName evidence="1">Uncharacterized protein</fullName>
    </submittedName>
</protein>
<proteinExistence type="predicted"/>
<dbReference type="Proteomes" id="UP000003688">
    <property type="component" value="Unassembled WGS sequence"/>
</dbReference>
<dbReference type="AlphaFoldDB" id="B9XL30"/>
<evidence type="ECO:0000313" key="1">
    <source>
        <dbReference type="EMBL" id="EEF59524.1"/>
    </source>
</evidence>
<organism evidence="1 2">
    <name type="scientific">Pedosphaera parvula (strain Ellin514)</name>
    <dbReference type="NCBI Taxonomy" id="320771"/>
    <lineage>
        <taxon>Bacteria</taxon>
        <taxon>Pseudomonadati</taxon>
        <taxon>Verrucomicrobiota</taxon>
        <taxon>Pedosphaerae</taxon>
        <taxon>Pedosphaerales</taxon>
        <taxon>Pedosphaeraceae</taxon>
        <taxon>Pedosphaera</taxon>
    </lineage>
</organism>
<reference evidence="1 2" key="1">
    <citation type="journal article" date="2011" name="J. Bacteriol.">
        <title>Genome sequence of 'Pedosphaera parvula' Ellin514, an aerobic Verrucomicrobial isolate from pasture soil.</title>
        <authorList>
            <person name="Kant R."/>
            <person name="van Passel M.W."/>
            <person name="Sangwan P."/>
            <person name="Palva A."/>
            <person name="Lucas S."/>
            <person name="Copeland A."/>
            <person name="Lapidus A."/>
            <person name="Glavina Del Rio T."/>
            <person name="Dalin E."/>
            <person name="Tice H."/>
            <person name="Bruce D."/>
            <person name="Goodwin L."/>
            <person name="Pitluck S."/>
            <person name="Chertkov O."/>
            <person name="Larimer F.W."/>
            <person name="Land M.L."/>
            <person name="Hauser L."/>
            <person name="Brettin T.S."/>
            <person name="Detter J.C."/>
            <person name="Han S."/>
            <person name="de Vos W.M."/>
            <person name="Janssen P.H."/>
            <person name="Smidt H."/>
        </authorList>
    </citation>
    <scope>NUCLEOTIDE SEQUENCE [LARGE SCALE GENOMIC DNA]</scope>
    <source>
        <strain evidence="1 2">Ellin514</strain>
    </source>
</reference>
<accession>B9XL30</accession>
<sequence precursor="true">MKKMLFGVMRKLGALTGQKVVMIVSAVIALGGVTARADYTSTVLADSP</sequence>